<evidence type="ECO:0000256" key="9">
    <source>
        <dbReference type="ARBA" id="ARBA00023242"/>
    </source>
</evidence>
<keyword evidence="4 10" id="KW-0863">Zinc-finger</keyword>
<gene>
    <name evidence="13" type="ORF">LUZ62_056393</name>
</gene>
<feature type="region of interest" description="Disordered" evidence="11">
    <location>
        <begin position="1"/>
        <end position="24"/>
    </location>
</feature>
<evidence type="ECO:0000256" key="11">
    <source>
        <dbReference type="SAM" id="MobiDB-lite"/>
    </source>
</evidence>
<dbReference type="InterPro" id="IPR052035">
    <property type="entry name" value="ZnF_BED_domain_contain"/>
</dbReference>
<dbReference type="InterPro" id="IPR036236">
    <property type="entry name" value="Znf_C2H2_sf"/>
</dbReference>
<dbReference type="AlphaFoldDB" id="A0AAV8E187"/>
<dbReference type="SUPFAM" id="SSF53098">
    <property type="entry name" value="Ribonuclease H-like"/>
    <property type="match status" value="1"/>
</dbReference>
<evidence type="ECO:0000313" key="13">
    <source>
        <dbReference type="EMBL" id="KAJ4772136.1"/>
    </source>
</evidence>
<name>A0AAV8E187_9POAL</name>
<keyword evidence="6" id="KW-0805">Transcription regulation</keyword>
<dbReference type="SUPFAM" id="SSF57667">
    <property type="entry name" value="beta-beta-alpha zinc fingers"/>
    <property type="match status" value="1"/>
</dbReference>
<dbReference type="InterPro" id="IPR025525">
    <property type="entry name" value="hAT-like_transposase_RNase-H"/>
</dbReference>
<comment type="subunit">
    <text evidence="2">Homodimer.</text>
</comment>
<feature type="domain" description="BED-type" evidence="12">
    <location>
        <begin position="41"/>
        <end position="103"/>
    </location>
</feature>
<evidence type="ECO:0000256" key="4">
    <source>
        <dbReference type="ARBA" id="ARBA00022771"/>
    </source>
</evidence>
<evidence type="ECO:0000259" key="12">
    <source>
        <dbReference type="PROSITE" id="PS50808"/>
    </source>
</evidence>
<organism evidence="13 14">
    <name type="scientific">Rhynchospora pubera</name>
    <dbReference type="NCBI Taxonomy" id="906938"/>
    <lineage>
        <taxon>Eukaryota</taxon>
        <taxon>Viridiplantae</taxon>
        <taxon>Streptophyta</taxon>
        <taxon>Embryophyta</taxon>
        <taxon>Tracheophyta</taxon>
        <taxon>Spermatophyta</taxon>
        <taxon>Magnoliopsida</taxon>
        <taxon>Liliopsida</taxon>
        <taxon>Poales</taxon>
        <taxon>Cyperaceae</taxon>
        <taxon>Cyperoideae</taxon>
        <taxon>Rhynchosporeae</taxon>
        <taxon>Rhynchospora</taxon>
    </lineage>
</organism>
<keyword evidence="5" id="KW-0862">Zinc</keyword>
<evidence type="ECO:0000256" key="10">
    <source>
        <dbReference type="PROSITE-ProRule" id="PRU00027"/>
    </source>
</evidence>
<evidence type="ECO:0000256" key="8">
    <source>
        <dbReference type="ARBA" id="ARBA00023163"/>
    </source>
</evidence>
<dbReference type="GO" id="GO:0008270">
    <property type="term" value="F:zinc ion binding"/>
    <property type="evidence" value="ECO:0007669"/>
    <property type="project" value="UniProtKB-KW"/>
</dbReference>
<dbReference type="PROSITE" id="PS50808">
    <property type="entry name" value="ZF_BED"/>
    <property type="match status" value="1"/>
</dbReference>
<keyword evidence="14" id="KW-1185">Reference proteome</keyword>
<dbReference type="GO" id="GO:0003677">
    <property type="term" value="F:DNA binding"/>
    <property type="evidence" value="ECO:0007669"/>
    <property type="project" value="UniProtKB-KW"/>
</dbReference>
<protein>
    <submittedName>
        <fullName evidence="13">Zinc finger BED domain-containing protein DAYSLEEPER</fullName>
    </submittedName>
</protein>
<dbReference type="InterPro" id="IPR003656">
    <property type="entry name" value="Znf_BED"/>
</dbReference>
<dbReference type="EMBL" id="JAMFTS010000003">
    <property type="protein sequence ID" value="KAJ4772136.1"/>
    <property type="molecule type" value="Genomic_DNA"/>
</dbReference>
<dbReference type="GO" id="GO:0005634">
    <property type="term" value="C:nucleus"/>
    <property type="evidence" value="ECO:0007669"/>
    <property type="project" value="UniProtKB-SubCell"/>
</dbReference>
<comment type="caution">
    <text evidence="13">The sequence shown here is derived from an EMBL/GenBank/DDBJ whole genome shotgun (WGS) entry which is preliminary data.</text>
</comment>
<comment type="subcellular location">
    <subcellularLocation>
        <location evidence="1">Nucleus</location>
    </subcellularLocation>
</comment>
<keyword evidence="8" id="KW-0804">Transcription</keyword>
<evidence type="ECO:0000256" key="1">
    <source>
        <dbReference type="ARBA" id="ARBA00004123"/>
    </source>
</evidence>
<sequence length="638" mass="73124">MASSSQPTQLEVPSPSASVPITNTDTIVPEIDTKSLKKQKKLTSEAWKWFDREDVERVVDGKKVKVVATCKICKRLFDGSSKGGTTHLLNHIRSKHETQKGQKELNATWVGEEQKLEAFIYDEGVSKKKLALAISMHEYPFSIVQHEFFVDFVKSLRPSFPMNSRVTYRSEILEIFKEKNDQLYSLLGSLSCRLSATMDLWTSRHNKSYMCITVHFIDVSWNVQKRILRFKLSDGRHTGLNLAEAVMMSLFDWNVDGKMFSLTLDNDSANGLCVIEMIRRLNDNQALCCGGRFFHVRCAAHIINLVVQAGINAIKQSIENVRGAVNKIKNSPLLEEEFRRRATEVGLDSSKGLSSDVSTRWNSTYFMLRDALYFRNAFKRMHSVDPTRFADLQSNEPWDEVSALCKCLRIFHLITELFSGTSYPTSNLFFIKFSEIKLKIEGWCKSKNTTIANMALVMKIEFAKYWEKTNMMLAIACFLDPRYKMGMIEYYYPRFYRAGGTKEIEEFKKVLMELHKEYALKVENSDTGRQVSGGRGTTVGDNSGMGDEDDEDEESGFHQYMLQRSQLTSLKSDLDHYMERHTISHLQGQEFDILSWWKTEGRDYPILRRIACDVLAIPITTVASESAFSTCGRVIRPH</sequence>
<keyword evidence="3" id="KW-0479">Metal-binding</keyword>
<dbReference type="Pfam" id="PF02892">
    <property type="entry name" value="zf-BED"/>
    <property type="match status" value="1"/>
</dbReference>
<evidence type="ECO:0000256" key="3">
    <source>
        <dbReference type="ARBA" id="ARBA00022723"/>
    </source>
</evidence>
<dbReference type="Pfam" id="PF14372">
    <property type="entry name" value="hAT-like_RNase-H"/>
    <property type="match status" value="1"/>
</dbReference>
<accession>A0AAV8E187</accession>
<evidence type="ECO:0000256" key="6">
    <source>
        <dbReference type="ARBA" id="ARBA00023015"/>
    </source>
</evidence>
<dbReference type="InterPro" id="IPR012337">
    <property type="entry name" value="RNaseH-like_sf"/>
</dbReference>
<proteinExistence type="predicted"/>
<feature type="region of interest" description="Disordered" evidence="11">
    <location>
        <begin position="526"/>
        <end position="554"/>
    </location>
</feature>
<dbReference type="GO" id="GO:0046983">
    <property type="term" value="F:protein dimerization activity"/>
    <property type="evidence" value="ECO:0007669"/>
    <property type="project" value="InterPro"/>
</dbReference>
<dbReference type="Proteomes" id="UP001140206">
    <property type="component" value="Chromosome 3"/>
</dbReference>
<dbReference type="InterPro" id="IPR008906">
    <property type="entry name" value="HATC_C_dom"/>
</dbReference>
<keyword evidence="9" id="KW-0539">Nucleus</keyword>
<dbReference type="PANTHER" id="PTHR46481">
    <property type="entry name" value="ZINC FINGER BED DOMAIN-CONTAINING PROTEIN 4"/>
    <property type="match status" value="1"/>
</dbReference>
<keyword evidence="7" id="KW-0238">DNA-binding</keyword>
<dbReference type="Pfam" id="PF05699">
    <property type="entry name" value="Dimer_Tnp_hAT"/>
    <property type="match status" value="1"/>
</dbReference>
<dbReference type="PANTHER" id="PTHR46481:SF11">
    <property type="entry name" value="ZINC FINGER BED DOMAIN-CONTAINING PROTEIN RICESLEEPER 2-LIKE"/>
    <property type="match status" value="1"/>
</dbReference>
<evidence type="ECO:0000256" key="2">
    <source>
        <dbReference type="ARBA" id="ARBA00011738"/>
    </source>
</evidence>
<reference evidence="13" key="1">
    <citation type="submission" date="2022-08" db="EMBL/GenBank/DDBJ databases">
        <authorList>
            <person name="Marques A."/>
        </authorList>
    </citation>
    <scope>NUCLEOTIDE SEQUENCE</scope>
    <source>
        <strain evidence="13">RhyPub2mFocal</strain>
        <tissue evidence="13">Leaves</tissue>
    </source>
</reference>
<dbReference type="SMART" id="SM00614">
    <property type="entry name" value="ZnF_BED"/>
    <property type="match status" value="1"/>
</dbReference>
<evidence type="ECO:0000313" key="14">
    <source>
        <dbReference type="Proteomes" id="UP001140206"/>
    </source>
</evidence>
<evidence type="ECO:0000256" key="5">
    <source>
        <dbReference type="ARBA" id="ARBA00022833"/>
    </source>
</evidence>
<evidence type="ECO:0000256" key="7">
    <source>
        <dbReference type="ARBA" id="ARBA00023125"/>
    </source>
</evidence>